<dbReference type="OrthoDB" id="5357734at2759"/>
<dbReference type="EMBL" id="SKBQ01000001">
    <property type="protein sequence ID" value="TPX15945.1"/>
    <property type="molecule type" value="Genomic_DNA"/>
</dbReference>
<feature type="transmembrane region" description="Helical" evidence="1">
    <location>
        <begin position="62"/>
        <end position="81"/>
    </location>
</feature>
<dbReference type="InterPro" id="IPR021514">
    <property type="entry name" value="DUF3176"/>
</dbReference>
<dbReference type="PANTHER" id="PTHR37576">
    <property type="entry name" value="DEFECT AT LOW TEMPERATURE PROTEIN 1"/>
    <property type="match status" value="1"/>
</dbReference>
<dbReference type="PANTHER" id="PTHR37576:SF2">
    <property type="entry name" value="DEFECT AT LOW TEMPERATURE PROTEIN 1"/>
    <property type="match status" value="1"/>
</dbReference>
<protein>
    <submittedName>
        <fullName evidence="2">Uncharacterized protein</fullName>
    </submittedName>
</protein>
<keyword evidence="1" id="KW-0472">Membrane</keyword>
<dbReference type="Pfam" id="PF11374">
    <property type="entry name" value="DUF3176"/>
    <property type="match status" value="1"/>
</dbReference>
<reference evidence="2 3" key="1">
    <citation type="submission" date="2019-06" db="EMBL/GenBank/DDBJ databases">
        <title>Draft genome sequence of the filamentous fungus Phialemoniopsis curvata isolated from diesel fuel.</title>
        <authorList>
            <person name="Varaljay V.A."/>
            <person name="Lyon W.J."/>
            <person name="Crouch A.L."/>
            <person name="Drake C.E."/>
            <person name="Hollomon J.M."/>
            <person name="Nadeau L.J."/>
            <person name="Nunn H.S."/>
            <person name="Stevenson B.S."/>
            <person name="Bojanowski C.L."/>
            <person name="Crookes-Goodson W.J."/>
        </authorList>
    </citation>
    <scope>NUCLEOTIDE SEQUENCE [LARGE SCALE GENOMIC DNA]</scope>
    <source>
        <strain evidence="2 3">D216</strain>
    </source>
</reference>
<dbReference type="STRING" id="1093900.A0A507AYQ1"/>
<organism evidence="2 3">
    <name type="scientific">Thyridium curvatum</name>
    <dbReference type="NCBI Taxonomy" id="1093900"/>
    <lineage>
        <taxon>Eukaryota</taxon>
        <taxon>Fungi</taxon>
        <taxon>Dikarya</taxon>
        <taxon>Ascomycota</taxon>
        <taxon>Pezizomycotina</taxon>
        <taxon>Sordariomycetes</taxon>
        <taxon>Sordariomycetidae</taxon>
        <taxon>Thyridiales</taxon>
        <taxon>Thyridiaceae</taxon>
        <taxon>Thyridium</taxon>
    </lineage>
</organism>
<keyword evidence="1" id="KW-1133">Transmembrane helix</keyword>
<comment type="caution">
    <text evidence="2">The sequence shown here is derived from an EMBL/GenBank/DDBJ whole genome shotgun (WGS) entry which is preliminary data.</text>
</comment>
<keyword evidence="3" id="KW-1185">Reference proteome</keyword>
<feature type="transmembrane region" description="Helical" evidence="1">
    <location>
        <begin position="20"/>
        <end position="42"/>
    </location>
</feature>
<dbReference type="GeneID" id="41967726"/>
<evidence type="ECO:0000313" key="2">
    <source>
        <dbReference type="EMBL" id="TPX15945.1"/>
    </source>
</evidence>
<keyword evidence="1" id="KW-0812">Transmembrane</keyword>
<gene>
    <name evidence="2" type="ORF">E0L32_000279</name>
</gene>
<dbReference type="AlphaFoldDB" id="A0A507AYQ1"/>
<name>A0A507AYQ1_9PEZI</name>
<sequence>MQTFTAEAGVAWNPGSWRHFPWVAVANLLGFLVCCGALSAILGESDGKEVNAWPHPSHTIPVSVLLSLIVGVANLCLAVTLSKGYEISWWTQALKGAELRKLHFDLEIQRRTSAILGQNRANDKFALAAIVSLIVSILDGPLIQRASTVSAHLYGPSPTITNVNVWNTSFPANFSAFSGGGDTPNVLSPLFGNVSRAYTNREAILLPMEEACNANTTCIFTLPAPGFDVSCNDDSISYDFNNIGAAYFGDQIENPNGLNNQITTFNVNFTFGGTEDILPYSTMNTSIIYKADAGCAAQMTRRTCVMRLATIGYPVAVTNGVATLRSWQMGQNETIEVTQFSKANSPLPGYDVLYTGSVGAGGFQTMLGGIFFVVNSLYASHFALCIGVTTNGYLFNGTERAASHYLNSDMSTYSRCNMTWGDPTTDIINTVRELMLRSAVAYSDYNRTAGLPQQLTMQVTKVSSAYNSHYEYLAITLACMIIQALIVGFLLLNWHHLGRDMSLDAFEIARALEAPLLQGESTNSSIQEALSIRQHDRLRYGEILPRPVEAEVSDRVKQSTVRQRIENDSPYEMEQLIARYAEHEMQADDRQIPRLSLAQEGFIRSIRPGVLY</sequence>
<dbReference type="RefSeq" id="XP_030997656.1">
    <property type="nucleotide sequence ID" value="XM_031137018.1"/>
</dbReference>
<dbReference type="Proteomes" id="UP000319257">
    <property type="component" value="Unassembled WGS sequence"/>
</dbReference>
<accession>A0A507AYQ1</accession>
<dbReference type="InParanoid" id="A0A507AYQ1"/>
<proteinExistence type="predicted"/>
<evidence type="ECO:0000256" key="1">
    <source>
        <dbReference type="SAM" id="Phobius"/>
    </source>
</evidence>
<evidence type="ECO:0000313" key="3">
    <source>
        <dbReference type="Proteomes" id="UP000319257"/>
    </source>
</evidence>
<feature type="transmembrane region" description="Helical" evidence="1">
    <location>
        <begin position="472"/>
        <end position="492"/>
    </location>
</feature>